<accession>A0A1B1S5X1</accession>
<gene>
    <name evidence="1" type="ORF">I858_016470</name>
</gene>
<evidence type="ECO:0000313" key="2">
    <source>
        <dbReference type="Proteomes" id="UP000053354"/>
    </source>
</evidence>
<dbReference type="AlphaFoldDB" id="A0A1B1S5X1"/>
<reference evidence="1" key="1">
    <citation type="submission" date="2016-10" db="EMBL/GenBank/DDBJ databases">
        <authorList>
            <person name="See-Too W.S."/>
        </authorList>
    </citation>
    <scope>NUCLEOTIDE SEQUENCE</scope>
    <source>
        <strain evidence="1">L10.15</strain>
        <plasmid evidence="1">pPS15-1</plasmid>
    </source>
</reference>
<dbReference type="RefSeq" id="WP_049694974.1">
    <property type="nucleotide sequence ID" value="NZ_CP016541.2"/>
</dbReference>
<dbReference type="EMBL" id="CP016541">
    <property type="protein sequence ID" value="ANU28575.1"/>
    <property type="molecule type" value="Genomic_DNA"/>
</dbReference>
<evidence type="ECO:0000313" key="1">
    <source>
        <dbReference type="EMBL" id="ANU28575.1"/>
    </source>
</evidence>
<dbReference type="OrthoDB" id="2088199at2"/>
<dbReference type="Proteomes" id="UP000053354">
    <property type="component" value="Plasmid pPS15-1"/>
</dbReference>
<protein>
    <submittedName>
        <fullName evidence="1">Uncharacterized protein</fullName>
    </submittedName>
</protein>
<geneLocation type="plasmid" evidence="1 2">
    <name>pPS15-1</name>
</geneLocation>
<dbReference type="KEGG" id="pll:I858_016470"/>
<sequence>MALFEETKRRAKSKSRTALLDERDIAADRKAHNTKKKVLSSFADIAPIVDITDSEFFEMRNGEFMEILQITSKDIYSLNETDKDNDIYSLAHFFQAYLPSVKVVPLNTPVNLEIPKRHVMRDIRRNQNPYYLPHLEKKLKDLEFLENNRTDREFFLFIYSNDLKTMLENKVHARKLMARSNPLRELSLEKKLSILYQLANLNSKPLSEV</sequence>
<keyword evidence="1" id="KW-0614">Plasmid</keyword>
<keyword evidence="2" id="KW-1185">Reference proteome</keyword>
<proteinExistence type="predicted"/>
<organism evidence="1 2">
    <name type="scientific">Planococcus versutus</name>
    <dbReference type="NCBI Taxonomy" id="1302659"/>
    <lineage>
        <taxon>Bacteria</taxon>
        <taxon>Bacillati</taxon>
        <taxon>Bacillota</taxon>
        <taxon>Bacilli</taxon>
        <taxon>Bacillales</taxon>
        <taxon>Caryophanaceae</taxon>
        <taxon>Planococcus</taxon>
    </lineage>
</organism>
<name>A0A1B1S5X1_9BACL</name>